<proteinExistence type="predicted"/>
<evidence type="ECO:0000313" key="2">
    <source>
        <dbReference type="Proteomes" id="UP000503482"/>
    </source>
</evidence>
<sequence>MNKIIEVNNSNNNAQLNANREELIYTIIDACPYDFELIPTIASFKYLSFFDHITQYDGIRYFSKMYKLIDMLCQYKKIIQKLETTQQTKNDNVSTLSNSKQLEIRTILNENDLFTSCQINAIQIYKTYLFGVENLKIDDNVLAHSLNHIINEFFEEAFTSKLKKKDMCRKTKIKTRFMGVDVFEFE</sequence>
<gene>
    <name evidence="1" type="ORF">AVENP_2197</name>
</gene>
<name>A0AAE7BBW4_9BACT</name>
<protein>
    <submittedName>
        <fullName evidence="1">Uncharacterized protein</fullName>
    </submittedName>
</protein>
<dbReference type="KEGG" id="avp:AVENP_2197"/>
<reference evidence="1 2" key="1">
    <citation type="submission" date="2020-05" db="EMBL/GenBank/DDBJ databases">
        <title>Complete genome sequencing of Campylobacter and Arcobacter type strains.</title>
        <authorList>
            <person name="Miller W.G."/>
            <person name="Yee E."/>
        </authorList>
    </citation>
    <scope>NUCLEOTIDE SEQUENCE [LARGE SCALE GENOMIC DNA]</scope>
    <source>
        <strain evidence="1 2">LMG 26156</strain>
    </source>
</reference>
<dbReference type="RefSeq" id="WP_128359372.1">
    <property type="nucleotide sequence ID" value="NZ_CP053840.1"/>
</dbReference>
<evidence type="ECO:0000313" key="1">
    <source>
        <dbReference type="EMBL" id="QKF67725.1"/>
    </source>
</evidence>
<dbReference type="AlphaFoldDB" id="A0AAE7BBW4"/>
<accession>A0AAE7BBW4</accession>
<dbReference type="EMBL" id="CP053840">
    <property type="protein sequence ID" value="QKF67725.1"/>
    <property type="molecule type" value="Genomic_DNA"/>
</dbReference>
<keyword evidence="2" id="KW-1185">Reference proteome</keyword>
<dbReference type="Proteomes" id="UP000503482">
    <property type="component" value="Chromosome"/>
</dbReference>
<organism evidence="1 2">
    <name type="scientific">Arcobacter venerupis</name>
    <dbReference type="NCBI Taxonomy" id="1054033"/>
    <lineage>
        <taxon>Bacteria</taxon>
        <taxon>Pseudomonadati</taxon>
        <taxon>Campylobacterota</taxon>
        <taxon>Epsilonproteobacteria</taxon>
        <taxon>Campylobacterales</taxon>
        <taxon>Arcobacteraceae</taxon>
        <taxon>Arcobacter</taxon>
    </lineage>
</organism>